<keyword evidence="2 6" id="KW-0819">tRNA processing</keyword>
<comment type="caution">
    <text evidence="7">The sequence shown here is derived from an EMBL/GenBank/DDBJ whole genome shotgun (WGS) entry which is preliminary data.</text>
</comment>
<dbReference type="NCBIfam" id="NF046111">
    <property type="entry name" value="RNaseP3Mthb"/>
    <property type="match status" value="1"/>
</dbReference>
<evidence type="ECO:0000256" key="3">
    <source>
        <dbReference type="ARBA" id="ARBA00022722"/>
    </source>
</evidence>
<proteinExistence type="inferred from homology"/>
<reference evidence="7 8" key="1">
    <citation type="submission" date="2017-11" db="EMBL/GenBank/DDBJ databases">
        <title>Isolation and Characterization of Family Methanocellaceae Species from Potential Methane Hydrate Area Offshore Southwestern Taiwan.</title>
        <authorList>
            <person name="Zhang W.-L."/>
            <person name="Chen W.-C."/>
            <person name="Lai M.-C."/>
            <person name="Chen S.-C."/>
        </authorList>
    </citation>
    <scope>NUCLEOTIDE SEQUENCE [LARGE SCALE GENOMIC DNA]</scope>
    <source>
        <strain evidence="7 8">CWC-04</strain>
    </source>
</reference>
<evidence type="ECO:0000313" key="7">
    <source>
        <dbReference type="EMBL" id="MCD1296150.1"/>
    </source>
</evidence>
<evidence type="ECO:0000256" key="5">
    <source>
        <dbReference type="ARBA" id="ARBA00022801"/>
    </source>
</evidence>
<dbReference type="RefSeq" id="WP_230743069.1">
    <property type="nucleotide sequence ID" value="NZ_PGCK01000014.1"/>
</dbReference>
<keyword evidence="4 6" id="KW-0255">Endonuclease</keyword>
<dbReference type="InterPro" id="IPR002738">
    <property type="entry name" value="RNase_P_p30"/>
</dbReference>
<evidence type="ECO:0000256" key="2">
    <source>
        <dbReference type="ARBA" id="ARBA00022694"/>
    </source>
</evidence>
<gene>
    <name evidence="6" type="primary">rnp3</name>
    <name evidence="7" type="ORF">CUJ83_14195</name>
</gene>
<keyword evidence="1 6" id="KW-0963">Cytoplasm</keyword>
<evidence type="ECO:0000313" key="8">
    <source>
        <dbReference type="Proteomes" id="UP001320159"/>
    </source>
</evidence>
<evidence type="ECO:0000256" key="1">
    <source>
        <dbReference type="ARBA" id="ARBA00022490"/>
    </source>
</evidence>
<keyword evidence="3 6" id="KW-0540">Nuclease</keyword>
<dbReference type="EMBL" id="PGCK01000014">
    <property type="protein sequence ID" value="MCD1296150.1"/>
    <property type="molecule type" value="Genomic_DNA"/>
</dbReference>
<dbReference type="Proteomes" id="UP001320159">
    <property type="component" value="Unassembled WGS sequence"/>
</dbReference>
<dbReference type="GO" id="GO:0001682">
    <property type="term" value="P:tRNA 5'-leader removal"/>
    <property type="evidence" value="ECO:0007669"/>
    <property type="project" value="UniProtKB-UniRule"/>
</dbReference>
<accession>A0AAP2RGE9</accession>
<dbReference type="Pfam" id="PF01876">
    <property type="entry name" value="RNase_P_p30"/>
    <property type="match status" value="1"/>
</dbReference>
<name>A0AAP2RGE9_9EURY</name>
<comment type="catalytic activity">
    <reaction evidence="6">
        <text>Endonucleolytic cleavage of RNA, removing 5'-extranucleotides from tRNA precursor.</text>
        <dbReference type="EC" id="3.1.26.5"/>
    </reaction>
</comment>
<dbReference type="GO" id="GO:0005737">
    <property type="term" value="C:cytoplasm"/>
    <property type="evidence" value="ECO:0007669"/>
    <property type="project" value="UniProtKB-SubCell"/>
</dbReference>
<dbReference type="HAMAP" id="MF_00756">
    <property type="entry name" value="RNase_P_3"/>
    <property type="match status" value="1"/>
</dbReference>
<comment type="subcellular location">
    <subcellularLocation>
        <location evidence="6">Cytoplasm</location>
    </subcellularLocation>
</comment>
<keyword evidence="8" id="KW-1185">Reference proteome</keyword>
<dbReference type="InterPro" id="IPR016195">
    <property type="entry name" value="Pol/histidinol_Pase-like"/>
</dbReference>
<comment type="similarity">
    <text evidence="6">Belongs to the eukaryotic/archaeal RNase P protein component 3 family.</text>
</comment>
<protein>
    <recommendedName>
        <fullName evidence="6">Ribonuclease P protein component 3</fullName>
        <shortName evidence="6">RNase P component 3</shortName>
        <ecNumber evidence="6">3.1.26.5</ecNumber>
    </recommendedName>
    <alternativeName>
        <fullName evidence="6">Rpp30</fullName>
    </alternativeName>
</protein>
<dbReference type="EC" id="3.1.26.5" evidence="6"/>
<sequence>MLKNDLRYYDLNVHAYPEGATTISRFINAAKNSGYSGICISYHSDLFQNIKDSYPAEEGFTVLSGVEISVHKANELRRQVDRYRNKVDVVLVHGGDEAINRAACEDSRVDILSHPHTGKTSGINHVIAKLAADKYVAVEFDLSYILCGKGGSRVKALSNYRTNLGLVKKYGAPYVITSSPRSLYDMRDIRSMISLCTLFDMSEEDAIKGLSYYPSEILKRNLPGTGYIMEGVELVQ</sequence>
<evidence type="ECO:0000256" key="6">
    <source>
        <dbReference type="HAMAP-Rule" id="MF_00756"/>
    </source>
</evidence>
<dbReference type="InterPro" id="IPR023539">
    <property type="entry name" value="RNase_P_comp-3_arc"/>
</dbReference>
<comment type="function">
    <text evidence="6">Part of ribonuclease P, a protein complex that generates mature tRNA molecules by cleaving their 5'-ends.</text>
</comment>
<dbReference type="AlphaFoldDB" id="A0AAP2RGE9"/>
<dbReference type="Gene3D" id="3.20.20.140">
    <property type="entry name" value="Metal-dependent hydrolases"/>
    <property type="match status" value="1"/>
</dbReference>
<dbReference type="SUPFAM" id="SSF89550">
    <property type="entry name" value="PHP domain-like"/>
    <property type="match status" value="1"/>
</dbReference>
<organism evidence="7 8">
    <name type="scientific">Methanooceanicella nereidis</name>
    <dbReference type="NCBI Taxonomy" id="2052831"/>
    <lineage>
        <taxon>Archaea</taxon>
        <taxon>Methanobacteriati</taxon>
        <taxon>Methanobacteriota</taxon>
        <taxon>Stenosarchaea group</taxon>
        <taxon>Methanomicrobia</taxon>
        <taxon>Methanocellales</taxon>
        <taxon>Methanocellaceae</taxon>
        <taxon>Methanooceanicella</taxon>
    </lineage>
</organism>
<dbReference type="GO" id="GO:0004526">
    <property type="term" value="F:ribonuclease P activity"/>
    <property type="evidence" value="ECO:0007669"/>
    <property type="project" value="UniProtKB-UniRule"/>
</dbReference>
<keyword evidence="5 6" id="KW-0378">Hydrolase</keyword>
<comment type="subunit">
    <text evidence="6">Consists of a catalytic RNA component and at least 4-5 protein subunits.</text>
</comment>
<dbReference type="GO" id="GO:0030677">
    <property type="term" value="C:ribonuclease P complex"/>
    <property type="evidence" value="ECO:0007669"/>
    <property type="project" value="UniProtKB-UniRule"/>
</dbReference>
<evidence type="ECO:0000256" key="4">
    <source>
        <dbReference type="ARBA" id="ARBA00022759"/>
    </source>
</evidence>